<dbReference type="EMBL" id="JACHKF010000001">
    <property type="protein sequence ID" value="MBB6564426.1"/>
    <property type="molecule type" value="Genomic_DNA"/>
</dbReference>
<proteinExistence type="predicted"/>
<comment type="caution">
    <text evidence="1">The sequence shown here is derived from an EMBL/GenBank/DDBJ whole genome shotgun (WGS) entry which is preliminary data.</text>
</comment>
<dbReference type="Proteomes" id="UP000553957">
    <property type="component" value="Unassembled WGS sequence"/>
</dbReference>
<protein>
    <submittedName>
        <fullName evidence="1">Uncharacterized protein</fullName>
    </submittedName>
</protein>
<reference evidence="1 2" key="1">
    <citation type="submission" date="2020-08" db="EMBL/GenBank/DDBJ databases">
        <title>Sequencing the genomes of 1000 actinobacteria strains.</title>
        <authorList>
            <person name="Klenk H.-P."/>
        </authorList>
    </citation>
    <scope>NUCLEOTIDE SEQUENCE [LARGE SCALE GENOMIC DNA]</scope>
    <source>
        <strain evidence="1 2">DSM 15626</strain>
    </source>
</reference>
<name>A0A841S8E9_9ACTN</name>
<sequence>MSYLDYDELDFDSRDAIDSQDLADALDLLNDGNEW</sequence>
<evidence type="ECO:0000313" key="1">
    <source>
        <dbReference type="EMBL" id="MBB6564426.1"/>
    </source>
</evidence>
<accession>A0A841S8E9</accession>
<evidence type="ECO:0000313" key="2">
    <source>
        <dbReference type="Proteomes" id="UP000553957"/>
    </source>
</evidence>
<dbReference type="AlphaFoldDB" id="A0A841S8E9"/>
<organism evidence="1 2">
    <name type="scientific">Kribbella sandramycini</name>
    <dbReference type="NCBI Taxonomy" id="60450"/>
    <lineage>
        <taxon>Bacteria</taxon>
        <taxon>Bacillati</taxon>
        <taxon>Actinomycetota</taxon>
        <taxon>Actinomycetes</taxon>
        <taxon>Propionibacteriales</taxon>
        <taxon>Kribbellaceae</taxon>
        <taxon>Kribbella</taxon>
    </lineage>
</organism>
<gene>
    <name evidence="1" type="ORF">HNR71_000063</name>
</gene>